<dbReference type="Proteomes" id="UP000594464">
    <property type="component" value="Chromosome"/>
</dbReference>
<evidence type="ECO:0000256" key="1">
    <source>
        <dbReference type="ARBA" id="ARBA00009179"/>
    </source>
</evidence>
<keyword evidence="3 5" id="KW-0378">Hydrolase</keyword>
<evidence type="ECO:0000313" key="9">
    <source>
        <dbReference type="EMBL" id="QPJ66844.1"/>
    </source>
</evidence>
<dbReference type="InterPro" id="IPR005151">
    <property type="entry name" value="Tail-specific_protease"/>
</dbReference>
<dbReference type="AlphaFoldDB" id="A0A7T0G4Z5"/>
<comment type="similarity">
    <text evidence="1 5">Belongs to the peptidase S41A family.</text>
</comment>
<dbReference type="SUPFAM" id="SSF52096">
    <property type="entry name" value="ClpP/crotonase"/>
    <property type="match status" value="1"/>
</dbReference>
<name>A0A7T0G4Z5_9BACT</name>
<feature type="chain" id="PRO_5032670707" evidence="7">
    <location>
        <begin position="26"/>
        <end position="482"/>
    </location>
</feature>
<evidence type="ECO:0000256" key="2">
    <source>
        <dbReference type="ARBA" id="ARBA00022670"/>
    </source>
</evidence>
<dbReference type="Gene3D" id="2.30.42.10">
    <property type="match status" value="1"/>
</dbReference>
<feature type="region of interest" description="Disordered" evidence="6">
    <location>
        <begin position="463"/>
        <end position="482"/>
    </location>
</feature>
<dbReference type="CDD" id="cd06782">
    <property type="entry name" value="cpPDZ_CPP-like"/>
    <property type="match status" value="1"/>
</dbReference>
<dbReference type="Pfam" id="PF17820">
    <property type="entry name" value="PDZ_6"/>
    <property type="match status" value="1"/>
</dbReference>
<dbReference type="SUPFAM" id="SSF50156">
    <property type="entry name" value="PDZ domain-like"/>
    <property type="match status" value="1"/>
</dbReference>
<sequence length="482" mass="53578">MYSRILLVGMMTLLFAFQSPFSVTAKEDVEGESETQADTYERLKIFSEILSLVESSYVEEVKANNLIEGAIRGMVKTLDPHSSYLNAESFKAMQVETSGKFGGLGIEISMRNGILTVVSPIEDTPAWKAGVKAGDKIIKIEEESTLDMTLTDAVSRLRGERGKPINITIFRETRETPFEVTIVRDIIKVRSVKHKIYEDTVGYVSIRSFTKSTASDMDAAIAEMEMKGITKLILDVRNNPGGLLNQAVEVTDRFLDSENLIVYTKGRNEEQNMRFTTRDDIKRVKYPMVILVNSGSASASEIVSGALQDLGRAIILGNPTFGKGSVQTIIPLSDGSALRLTTARYYTPSGRVIQENGIVPDIIVDQDPVSEVEEDAKEEESEEKSTIRRILREKDLKKHLKGKSSIDGETPEGLDTVANDESDSEEASESQEKLKADLQKDAQLRHAVFLLRGWDIMKNNIRRTSETQSDESAADQVSFNNR</sequence>
<dbReference type="InterPro" id="IPR001478">
    <property type="entry name" value="PDZ"/>
</dbReference>
<dbReference type="PANTHER" id="PTHR32060:SF30">
    <property type="entry name" value="CARBOXY-TERMINAL PROCESSING PROTEASE CTPA"/>
    <property type="match status" value="1"/>
</dbReference>
<dbReference type="Gene3D" id="3.90.226.10">
    <property type="entry name" value="2-enoyl-CoA Hydratase, Chain A, domain 1"/>
    <property type="match status" value="1"/>
</dbReference>
<proteinExistence type="inferred from homology"/>
<dbReference type="Pfam" id="PF22694">
    <property type="entry name" value="CtpB_N-like"/>
    <property type="match status" value="1"/>
</dbReference>
<keyword evidence="2 5" id="KW-0645">Protease</keyword>
<reference evidence="10" key="1">
    <citation type="submission" date="2020-02" db="EMBL/GenBank/DDBJ databases">
        <title>Genomic and physiological characterization of two novel Nitrospinaceae genera.</title>
        <authorList>
            <person name="Mueller A.J."/>
            <person name="Jung M.-Y."/>
            <person name="Strachan C.R."/>
            <person name="Herbold C.W."/>
            <person name="Kirkegaard R.H."/>
            <person name="Daims H."/>
        </authorList>
    </citation>
    <scope>NUCLEOTIDE SEQUENCE [LARGE SCALE GENOMIC DNA]</scope>
</reference>
<evidence type="ECO:0000256" key="5">
    <source>
        <dbReference type="RuleBase" id="RU004404"/>
    </source>
</evidence>
<evidence type="ECO:0000256" key="6">
    <source>
        <dbReference type="SAM" id="MobiDB-lite"/>
    </source>
</evidence>
<gene>
    <name evidence="9" type="ORF">G3M78_11675</name>
</gene>
<dbReference type="SMART" id="SM00245">
    <property type="entry name" value="TSPc"/>
    <property type="match status" value="1"/>
</dbReference>
<feature type="compositionally biased region" description="Acidic residues" evidence="6">
    <location>
        <begin position="418"/>
        <end position="429"/>
    </location>
</feature>
<dbReference type="SMART" id="SM00228">
    <property type="entry name" value="PDZ"/>
    <property type="match status" value="1"/>
</dbReference>
<evidence type="ECO:0000256" key="7">
    <source>
        <dbReference type="SAM" id="SignalP"/>
    </source>
</evidence>
<dbReference type="PANTHER" id="PTHR32060">
    <property type="entry name" value="TAIL-SPECIFIC PROTEASE"/>
    <property type="match status" value="1"/>
</dbReference>
<dbReference type="InterPro" id="IPR036034">
    <property type="entry name" value="PDZ_sf"/>
</dbReference>
<dbReference type="CDD" id="cd07560">
    <property type="entry name" value="Peptidase_S41_CPP"/>
    <property type="match status" value="1"/>
</dbReference>
<evidence type="ECO:0000259" key="8">
    <source>
        <dbReference type="PROSITE" id="PS50106"/>
    </source>
</evidence>
<feature type="domain" description="PDZ" evidence="8">
    <location>
        <begin position="92"/>
        <end position="158"/>
    </location>
</feature>
<dbReference type="GO" id="GO:0007165">
    <property type="term" value="P:signal transduction"/>
    <property type="evidence" value="ECO:0007669"/>
    <property type="project" value="TreeGrafter"/>
</dbReference>
<dbReference type="GO" id="GO:0004175">
    <property type="term" value="F:endopeptidase activity"/>
    <property type="evidence" value="ECO:0007669"/>
    <property type="project" value="TreeGrafter"/>
</dbReference>
<dbReference type="InterPro" id="IPR055210">
    <property type="entry name" value="CtpA/B_N"/>
</dbReference>
<evidence type="ECO:0000256" key="3">
    <source>
        <dbReference type="ARBA" id="ARBA00022801"/>
    </source>
</evidence>
<dbReference type="KEGG" id="nva:G3M78_11675"/>
<dbReference type="InterPro" id="IPR004447">
    <property type="entry name" value="Peptidase_S41A"/>
</dbReference>
<dbReference type="InterPro" id="IPR029045">
    <property type="entry name" value="ClpP/crotonase-like_dom_sf"/>
</dbReference>
<feature type="region of interest" description="Disordered" evidence="6">
    <location>
        <begin position="400"/>
        <end position="438"/>
    </location>
</feature>
<keyword evidence="7" id="KW-0732">Signal</keyword>
<dbReference type="GO" id="GO:0030288">
    <property type="term" value="C:outer membrane-bounded periplasmic space"/>
    <property type="evidence" value="ECO:0007669"/>
    <property type="project" value="TreeGrafter"/>
</dbReference>
<dbReference type="Pfam" id="PF03572">
    <property type="entry name" value="Peptidase_S41"/>
    <property type="match status" value="1"/>
</dbReference>
<dbReference type="EMBL" id="CP048620">
    <property type="protein sequence ID" value="QPJ66844.1"/>
    <property type="molecule type" value="Genomic_DNA"/>
</dbReference>
<accession>A0A7T0G4Z5</accession>
<evidence type="ECO:0000256" key="4">
    <source>
        <dbReference type="ARBA" id="ARBA00022825"/>
    </source>
</evidence>
<organism evidence="9 10">
    <name type="scientific">Candidatus Nitrohelix vancouverensis</name>
    <dbReference type="NCBI Taxonomy" id="2705534"/>
    <lineage>
        <taxon>Bacteria</taxon>
        <taxon>Pseudomonadati</taxon>
        <taxon>Nitrospinota/Tectimicrobiota group</taxon>
        <taxon>Nitrospinota</taxon>
        <taxon>Nitrospinia</taxon>
        <taxon>Nitrospinales</taxon>
        <taxon>Nitrospinaceae</taxon>
        <taxon>Candidatus Nitrohelix</taxon>
    </lineage>
</organism>
<dbReference type="NCBIfam" id="TIGR00225">
    <property type="entry name" value="prc"/>
    <property type="match status" value="1"/>
</dbReference>
<dbReference type="FunFam" id="3.90.226.10:FF:000029">
    <property type="entry name" value="Peptidase, S41 family"/>
    <property type="match status" value="1"/>
</dbReference>
<dbReference type="Gene3D" id="3.30.750.44">
    <property type="match status" value="1"/>
</dbReference>
<keyword evidence="4 5" id="KW-0720">Serine protease</keyword>
<dbReference type="InterPro" id="IPR041489">
    <property type="entry name" value="PDZ_6"/>
</dbReference>
<dbReference type="GO" id="GO:0006508">
    <property type="term" value="P:proteolysis"/>
    <property type="evidence" value="ECO:0007669"/>
    <property type="project" value="UniProtKB-KW"/>
</dbReference>
<dbReference type="PROSITE" id="PS50106">
    <property type="entry name" value="PDZ"/>
    <property type="match status" value="1"/>
</dbReference>
<feature type="signal peptide" evidence="7">
    <location>
        <begin position="1"/>
        <end position="25"/>
    </location>
</feature>
<dbReference type="GO" id="GO:0008236">
    <property type="term" value="F:serine-type peptidase activity"/>
    <property type="evidence" value="ECO:0007669"/>
    <property type="project" value="UniProtKB-KW"/>
</dbReference>
<evidence type="ECO:0000313" key="10">
    <source>
        <dbReference type="Proteomes" id="UP000594464"/>
    </source>
</evidence>
<dbReference type="FunFam" id="2.30.42.10:FF:000063">
    <property type="entry name" value="Peptidase, S41 family"/>
    <property type="match status" value="1"/>
</dbReference>
<protein>
    <submittedName>
        <fullName evidence="9">S41 family peptidase</fullName>
    </submittedName>
</protein>